<organism evidence="3 4">
    <name type="scientific">Streptomyces ziwulingensis</name>
    <dbReference type="NCBI Taxonomy" id="1045501"/>
    <lineage>
        <taxon>Bacteria</taxon>
        <taxon>Bacillati</taxon>
        <taxon>Actinomycetota</taxon>
        <taxon>Actinomycetes</taxon>
        <taxon>Kitasatosporales</taxon>
        <taxon>Streptomycetaceae</taxon>
        <taxon>Streptomyces</taxon>
    </lineage>
</organism>
<keyword evidence="4" id="KW-1185">Reference proteome</keyword>
<gene>
    <name evidence="3" type="ORF">GCM10023220_36940</name>
</gene>
<evidence type="ECO:0000313" key="3">
    <source>
        <dbReference type="EMBL" id="GAA4804166.1"/>
    </source>
</evidence>
<keyword evidence="2" id="KW-0472">Membrane</keyword>
<proteinExistence type="predicted"/>
<dbReference type="EMBL" id="BAABIG010000033">
    <property type="protein sequence ID" value="GAA4804166.1"/>
    <property type="molecule type" value="Genomic_DNA"/>
</dbReference>
<name>A0ABP9C5K1_9ACTN</name>
<protein>
    <submittedName>
        <fullName evidence="3">Uncharacterized protein</fullName>
    </submittedName>
</protein>
<feature type="region of interest" description="Disordered" evidence="1">
    <location>
        <begin position="70"/>
        <end position="124"/>
    </location>
</feature>
<reference evidence="4" key="1">
    <citation type="journal article" date="2019" name="Int. J. Syst. Evol. Microbiol.">
        <title>The Global Catalogue of Microorganisms (GCM) 10K type strain sequencing project: providing services to taxonomists for standard genome sequencing and annotation.</title>
        <authorList>
            <consortium name="The Broad Institute Genomics Platform"/>
            <consortium name="The Broad Institute Genome Sequencing Center for Infectious Disease"/>
            <person name="Wu L."/>
            <person name="Ma J."/>
        </authorList>
    </citation>
    <scope>NUCLEOTIDE SEQUENCE [LARGE SCALE GENOMIC DNA]</scope>
    <source>
        <strain evidence="4">JCM 18081</strain>
    </source>
</reference>
<comment type="caution">
    <text evidence="3">The sequence shown here is derived from an EMBL/GenBank/DDBJ whole genome shotgun (WGS) entry which is preliminary data.</text>
</comment>
<evidence type="ECO:0000256" key="2">
    <source>
        <dbReference type="SAM" id="Phobius"/>
    </source>
</evidence>
<feature type="transmembrane region" description="Helical" evidence="2">
    <location>
        <begin position="43"/>
        <end position="64"/>
    </location>
</feature>
<dbReference type="InterPro" id="IPR045636">
    <property type="entry name" value="DUF6411"/>
</dbReference>
<evidence type="ECO:0000256" key="1">
    <source>
        <dbReference type="SAM" id="MobiDB-lite"/>
    </source>
</evidence>
<keyword evidence="2" id="KW-1133">Transmembrane helix</keyword>
<keyword evidence="2" id="KW-0812">Transmembrane</keyword>
<evidence type="ECO:0000313" key="4">
    <source>
        <dbReference type="Proteomes" id="UP001501265"/>
    </source>
</evidence>
<dbReference type="Pfam" id="PF19949">
    <property type="entry name" value="DUF6411"/>
    <property type="match status" value="1"/>
</dbReference>
<dbReference type="Proteomes" id="UP001501265">
    <property type="component" value="Unassembled WGS sequence"/>
</dbReference>
<sequence length="124" mass="12875">MSGHCDGAETGVLSVARVGRRERVGTGQAVRRGKQHAADSWEFLMVIAVVIGACVVLAVLAFFLPRLSRHPQNGAQRGLGAGSRAGSKAPGPLGKLLSKPFSSSSRAVGRSGSAGRRARGRLPF</sequence>
<feature type="compositionally biased region" description="Low complexity" evidence="1">
    <location>
        <begin position="102"/>
        <end position="115"/>
    </location>
</feature>
<accession>A0ABP9C5K1</accession>